<dbReference type="InterPro" id="IPR046529">
    <property type="entry name" value="DUF6594"/>
</dbReference>
<dbReference type="OrthoDB" id="5342093at2759"/>
<dbReference type="AlphaFoldDB" id="S3D9S9"/>
<gene>
    <name evidence="4" type="ORF">GLAREA_10919</name>
</gene>
<protein>
    <recommendedName>
        <fullName evidence="3">DUF6594 domain-containing protein</fullName>
    </recommendedName>
</protein>
<keyword evidence="2" id="KW-0472">Membrane</keyword>
<dbReference type="GeneID" id="19469963"/>
<feature type="transmembrane region" description="Helical" evidence="2">
    <location>
        <begin position="334"/>
        <end position="354"/>
    </location>
</feature>
<dbReference type="RefSeq" id="XP_008077301.1">
    <property type="nucleotide sequence ID" value="XM_008079110.1"/>
</dbReference>
<dbReference type="HOGENOM" id="CLU_618421_0_0_1"/>
<reference evidence="4 5" key="1">
    <citation type="journal article" date="2013" name="BMC Genomics">
        <title>Genomics-driven discovery of the pneumocandin biosynthetic gene cluster in the fungus Glarea lozoyensis.</title>
        <authorList>
            <person name="Chen L."/>
            <person name="Yue Q."/>
            <person name="Zhang X."/>
            <person name="Xiang M."/>
            <person name="Wang C."/>
            <person name="Li S."/>
            <person name="Che Y."/>
            <person name="Ortiz-Lopez F.J."/>
            <person name="Bills G.F."/>
            <person name="Liu X."/>
            <person name="An Z."/>
        </authorList>
    </citation>
    <scope>NUCLEOTIDE SEQUENCE [LARGE SCALE GENOMIC DNA]</scope>
    <source>
        <strain evidence="5">ATCC 20868 / MF5171</strain>
    </source>
</reference>
<keyword evidence="5" id="KW-1185">Reference proteome</keyword>
<feature type="transmembrane region" description="Helical" evidence="2">
    <location>
        <begin position="366"/>
        <end position="386"/>
    </location>
</feature>
<evidence type="ECO:0000256" key="1">
    <source>
        <dbReference type="SAM" id="MobiDB-lite"/>
    </source>
</evidence>
<evidence type="ECO:0000256" key="2">
    <source>
        <dbReference type="SAM" id="Phobius"/>
    </source>
</evidence>
<evidence type="ECO:0000259" key="3">
    <source>
        <dbReference type="Pfam" id="PF20237"/>
    </source>
</evidence>
<feature type="compositionally biased region" description="Basic and acidic residues" evidence="1">
    <location>
        <begin position="35"/>
        <end position="47"/>
    </location>
</feature>
<dbReference type="eggNOG" id="ENOG502TDAF">
    <property type="taxonomic scope" value="Eukaryota"/>
</dbReference>
<dbReference type="Proteomes" id="UP000016922">
    <property type="component" value="Unassembled WGS sequence"/>
</dbReference>
<accession>S3D9S9</accession>
<feature type="domain" description="DUF6594" evidence="3">
    <location>
        <begin position="78"/>
        <end position="404"/>
    </location>
</feature>
<sequence length="425" mass="47980">MTRNSLQGDSGPGLDHTRRSEDNSSLASHLTNDSARSKTAVDPESPGRNRLLPGHPQYNPMSDPDNFEDEPKNPVPGWPQVAELMSNVPDFACFNRFSNFQIKSLLYYQAELEILKAELREEELEDYRRGAGDAQKYAKRADWLVQSKYQENHRQWDVVVRMRAVLKEYNEALLQFSQVSALQQPDNYNVESLRTWLRNKDAGDFCIGGRNEHHTWGDLYSTDPPPPSLSHQFWQMIWRFFWHSSTSTKKNLDLASCVPPRKIDGFSRWVVIDFVPFWQNLKDYRREKQAKKTKSSDDAEKASIKSGSSKTKVKLKTQAELEEETLTSYSENNILRVTSSISTIVACLLPTIAITVLSQLHETRDLLLCLAGFATVFAVGLIFLGTATRVEIFGATAAFSAVMVVFISVPIVVVPPTGVPFTPGT</sequence>
<dbReference type="PANTHER" id="PTHR34502">
    <property type="entry name" value="DUF6594 DOMAIN-CONTAINING PROTEIN-RELATED"/>
    <property type="match status" value="1"/>
</dbReference>
<evidence type="ECO:0000313" key="4">
    <source>
        <dbReference type="EMBL" id="EPE35222.1"/>
    </source>
</evidence>
<proteinExistence type="predicted"/>
<dbReference type="EMBL" id="KE145354">
    <property type="protein sequence ID" value="EPE35222.1"/>
    <property type="molecule type" value="Genomic_DNA"/>
</dbReference>
<dbReference type="KEGG" id="glz:GLAREA_10919"/>
<organism evidence="4 5">
    <name type="scientific">Glarea lozoyensis (strain ATCC 20868 / MF5171)</name>
    <dbReference type="NCBI Taxonomy" id="1116229"/>
    <lineage>
        <taxon>Eukaryota</taxon>
        <taxon>Fungi</taxon>
        <taxon>Dikarya</taxon>
        <taxon>Ascomycota</taxon>
        <taxon>Pezizomycotina</taxon>
        <taxon>Leotiomycetes</taxon>
        <taxon>Helotiales</taxon>
        <taxon>Helotiaceae</taxon>
        <taxon>Glarea</taxon>
    </lineage>
</organism>
<dbReference type="PANTHER" id="PTHR34502:SF5">
    <property type="entry name" value="DUF6594 DOMAIN-CONTAINING PROTEIN"/>
    <property type="match status" value="1"/>
</dbReference>
<feature type="transmembrane region" description="Helical" evidence="2">
    <location>
        <begin position="392"/>
        <end position="414"/>
    </location>
</feature>
<keyword evidence="2" id="KW-0812">Transmembrane</keyword>
<evidence type="ECO:0000313" key="5">
    <source>
        <dbReference type="Proteomes" id="UP000016922"/>
    </source>
</evidence>
<keyword evidence="2" id="KW-1133">Transmembrane helix</keyword>
<feature type="region of interest" description="Disordered" evidence="1">
    <location>
        <begin position="1"/>
        <end position="78"/>
    </location>
</feature>
<name>S3D9S9_GLAL2</name>
<dbReference type="Pfam" id="PF20237">
    <property type="entry name" value="DUF6594"/>
    <property type="match status" value="1"/>
</dbReference>
<dbReference type="OMA" id="VYSEARM"/>
<feature type="compositionally biased region" description="Polar residues" evidence="1">
    <location>
        <begin position="23"/>
        <end position="34"/>
    </location>
</feature>